<organism evidence="2 3">
    <name type="scientific">Novosphingobium decolorationis</name>
    <dbReference type="NCBI Taxonomy" id="2698673"/>
    <lineage>
        <taxon>Bacteria</taxon>
        <taxon>Pseudomonadati</taxon>
        <taxon>Pseudomonadota</taxon>
        <taxon>Alphaproteobacteria</taxon>
        <taxon>Sphingomonadales</taxon>
        <taxon>Sphingomonadaceae</taxon>
        <taxon>Novosphingobium</taxon>
    </lineage>
</organism>
<protein>
    <submittedName>
        <fullName evidence="2">Carboxylesterase family protein</fullName>
    </submittedName>
</protein>
<proteinExistence type="predicted"/>
<dbReference type="Gene3D" id="3.40.50.1820">
    <property type="entry name" value="alpha/beta hydrolase"/>
    <property type="match status" value="1"/>
</dbReference>
<dbReference type="InterPro" id="IPR029058">
    <property type="entry name" value="AB_hydrolase_fold"/>
</dbReference>
<reference evidence="2 3" key="1">
    <citation type="journal article" date="2021" name="Int. J. Syst. Evol. Microbiol.">
        <title>Novosphingobium decolorationis sp. nov., an aniline blue-decolourizing bacterium isolated from East Pacific sediment.</title>
        <authorList>
            <person name="Chen X."/>
            <person name="Dong B."/>
            <person name="Chen T."/>
            <person name="Ren N."/>
            <person name="Wang J."/>
            <person name="Xu Y."/>
            <person name="Yang J."/>
            <person name="Zhu S."/>
            <person name="Chen J."/>
        </authorList>
    </citation>
    <scope>NUCLEOTIDE SEQUENCE [LARGE SCALE GENOMIC DNA]</scope>
    <source>
        <strain evidence="2 3">502str22</strain>
    </source>
</reference>
<dbReference type="Proteomes" id="UP000677126">
    <property type="component" value="Chromosome"/>
</dbReference>
<dbReference type="SUPFAM" id="SSF53474">
    <property type="entry name" value="alpha/beta-Hydrolases"/>
    <property type="match status" value="1"/>
</dbReference>
<sequence>MIDGYSLPEQSEEAFAAGREAQVPFITGSNSWEASLMRESIAQDPERALASLGPLQSRVEAAYAGSGDRLAMAQVVRTDVTSTEPVRHLARLHAANGQPSYAYFFDYVPRALRAQFPGAGHGSEIPFVFDNLTDEGFTFYGAPQPPATAQDHAIAKAAIGYWVNFARDGSPGAVDGLEWKPITPEDAFLTFRDEGPEMQLHFRSDKLDLLEAVPAQTRSPIG</sequence>
<name>A0ABX8E7D3_9SPHN</name>
<evidence type="ECO:0000313" key="3">
    <source>
        <dbReference type="Proteomes" id="UP000677126"/>
    </source>
</evidence>
<dbReference type="Pfam" id="PF00135">
    <property type="entry name" value="COesterase"/>
    <property type="match status" value="1"/>
</dbReference>
<dbReference type="InterPro" id="IPR050309">
    <property type="entry name" value="Type-B_Carboxylest/Lipase"/>
</dbReference>
<feature type="domain" description="Carboxylesterase type B" evidence="1">
    <location>
        <begin position="3"/>
        <end position="206"/>
    </location>
</feature>
<evidence type="ECO:0000313" key="2">
    <source>
        <dbReference type="EMBL" id="QVM84125.1"/>
    </source>
</evidence>
<dbReference type="RefSeq" id="WP_213499450.1">
    <property type="nucleotide sequence ID" value="NZ_CP054856.1"/>
</dbReference>
<dbReference type="PANTHER" id="PTHR11559">
    <property type="entry name" value="CARBOXYLESTERASE"/>
    <property type="match status" value="1"/>
</dbReference>
<accession>A0ABX8E7D3</accession>
<dbReference type="InterPro" id="IPR002018">
    <property type="entry name" value="CarbesteraseB"/>
</dbReference>
<evidence type="ECO:0000259" key="1">
    <source>
        <dbReference type="Pfam" id="PF00135"/>
    </source>
</evidence>
<gene>
    <name evidence="2" type="ORF">HT578_10870</name>
</gene>
<keyword evidence="3" id="KW-1185">Reference proteome</keyword>
<dbReference type="EMBL" id="CP054856">
    <property type="protein sequence ID" value="QVM84125.1"/>
    <property type="molecule type" value="Genomic_DNA"/>
</dbReference>